<dbReference type="SUPFAM" id="SSF47769">
    <property type="entry name" value="SAM/Pointed domain"/>
    <property type="match status" value="1"/>
</dbReference>
<dbReference type="CDD" id="cd09487">
    <property type="entry name" value="SAM_superfamily"/>
    <property type="match status" value="1"/>
</dbReference>
<evidence type="ECO:0000256" key="2">
    <source>
        <dbReference type="ARBA" id="ARBA00022840"/>
    </source>
</evidence>
<accession>A0A7X3LSC0</accession>
<gene>
    <name evidence="4" type="ORF">GR183_04705</name>
</gene>
<dbReference type="SUPFAM" id="SSF55073">
    <property type="entry name" value="Nucleotide cyclase"/>
    <property type="match status" value="1"/>
</dbReference>
<dbReference type="AlphaFoldDB" id="A0A7X3LSC0"/>
<dbReference type="GO" id="GO:0009190">
    <property type="term" value="P:cyclic nucleotide biosynthetic process"/>
    <property type="evidence" value="ECO:0007669"/>
    <property type="project" value="InterPro"/>
</dbReference>
<evidence type="ECO:0000256" key="1">
    <source>
        <dbReference type="ARBA" id="ARBA00022741"/>
    </source>
</evidence>
<sequence length="1077" mass="118946">MRRQRQQHEQVARMSDLKQWLLRKNLANLEAVLVENEIDLDVLFDLTDEDFREIGLSLGARKRLRAAIDAGEPPDEAQAATPAKAGVREAERRHLTTLFVDMVGSTALSARFDPEDISEVLTRYQNTVAGIVTRYKGHVAKYMGDGILCYFGWPVAHEDDAKRAARSGLDIIRALREIRAPDGEAISARAGAATGLVVVGDLIGEGAAQEEAVIGDTPNLAARLQALAEPGQVVVADATKLLIQDKFDVEALGRFEIKGMEGAVPAWRIAGERSLESRFEESALDTVLPMIGRNNELALVMERWSRACTGEGQVTVLLGEAGIGKSRLTRAVIDEIRTQDHYRVNYHCSPYHTASSFYPAIRQLTNAMGLLETDTAGQKIEKLKANLRAADPRIIAELLQIDAPGEYGPLELSPNQVRNRIMEETSNEVRALAREKPVLVVVEDAHWSDPSTLAMLESCLDKIAGERVMILITARPTFSHRFGGHPIVSKLTLNRLGSDQTADVLAKITGGKTLPGELIAEIISRTDGVPLFIEELTKTIIESGDLRETEDAYELTGPISHVSIPSTLHDSLMARIDRLQPIKEIAQMAACIGRSFDRPALAKIACVDDSMLDDALAQLEHSELIFRRGAQSEASYVFKHALVRDVAYESLLKRRRQEIHHRLVDAFEADPSAPPELSAHHATEAGLTEKAVLLWAEAATNAQARPAYVEAANHLRSALDQAAKLPKLAHWREKELALLVQLAQIHIAKDGYASVEASQAFAHALERIDATENAELRVAIYYGTWIAPYIGNDLRRAFDLVSRLVSDMASEPDPIPRLISRRMRAATLISMGRSPEAFEDLRQAYELYQSAEIVDFSSKFAQDPGVQIWCYTHLAQWVCGDEEGALATADRALARARELKHANTICYAGLHDTTLSIWTGNVARARDVNEEMRKLSNDYDMSLWKNYVAIHDAVIACMSDEKDAPARLDAALEEYKAKGCWLWVTLYLAEQAKALLRAGHPESAEAALRRAFREQEKTGESWTLAELHRIAGEIRCAGNDIEGAETAFNEALSIAKFQGAKSLEARALRSADLLRRA</sequence>
<dbReference type="InterPro" id="IPR027417">
    <property type="entry name" value="P-loop_NTPase"/>
</dbReference>
<protein>
    <submittedName>
        <fullName evidence="4">AAA family ATPase</fullName>
    </submittedName>
</protein>
<dbReference type="Gene3D" id="3.40.50.300">
    <property type="entry name" value="P-loop containing nucleotide triphosphate hydrolases"/>
    <property type="match status" value="1"/>
</dbReference>
<dbReference type="Pfam" id="PF13191">
    <property type="entry name" value="AAA_16"/>
    <property type="match status" value="1"/>
</dbReference>
<name>A0A7X3LSC0_9HYPH</name>
<dbReference type="Gene3D" id="3.30.70.1230">
    <property type="entry name" value="Nucleotide cyclase"/>
    <property type="match status" value="1"/>
</dbReference>
<dbReference type="SUPFAM" id="SSF48452">
    <property type="entry name" value="TPR-like"/>
    <property type="match status" value="1"/>
</dbReference>
<dbReference type="InterPro" id="IPR001660">
    <property type="entry name" value="SAM"/>
</dbReference>
<evidence type="ECO:0000259" key="3">
    <source>
        <dbReference type="PROSITE" id="PS50125"/>
    </source>
</evidence>
<dbReference type="SUPFAM" id="SSF52540">
    <property type="entry name" value="P-loop containing nucleoside triphosphate hydrolases"/>
    <property type="match status" value="1"/>
</dbReference>
<dbReference type="PANTHER" id="PTHR16305">
    <property type="entry name" value="TESTICULAR SOLUBLE ADENYLYL CYCLASE"/>
    <property type="match status" value="1"/>
</dbReference>
<keyword evidence="1" id="KW-0547">Nucleotide-binding</keyword>
<organism evidence="4 5">
    <name type="scientific">Stappia sediminis</name>
    <dbReference type="NCBI Taxonomy" id="2692190"/>
    <lineage>
        <taxon>Bacteria</taxon>
        <taxon>Pseudomonadati</taxon>
        <taxon>Pseudomonadota</taxon>
        <taxon>Alphaproteobacteria</taxon>
        <taxon>Hyphomicrobiales</taxon>
        <taxon>Stappiaceae</taxon>
        <taxon>Stappia</taxon>
    </lineage>
</organism>
<dbReference type="EMBL" id="WUMV01000002">
    <property type="protein sequence ID" value="MXN64193.1"/>
    <property type="molecule type" value="Genomic_DNA"/>
</dbReference>
<dbReference type="GO" id="GO:0004016">
    <property type="term" value="F:adenylate cyclase activity"/>
    <property type="evidence" value="ECO:0007669"/>
    <property type="project" value="TreeGrafter"/>
</dbReference>
<dbReference type="Gene3D" id="1.10.150.50">
    <property type="entry name" value="Transcription Factor, Ets-1"/>
    <property type="match status" value="1"/>
</dbReference>
<dbReference type="Pfam" id="PF00536">
    <property type="entry name" value="SAM_1"/>
    <property type="match status" value="1"/>
</dbReference>
<dbReference type="Pfam" id="PF00211">
    <property type="entry name" value="Guanylate_cyc"/>
    <property type="match status" value="1"/>
</dbReference>
<proteinExistence type="predicted"/>
<reference evidence="4 5" key="1">
    <citation type="submission" date="2019-12" db="EMBL/GenBank/DDBJ databases">
        <authorList>
            <person name="Li M."/>
        </authorList>
    </citation>
    <scope>NUCLEOTIDE SEQUENCE [LARGE SCALE GENOMIC DNA]</scope>
    <source>
        <strain evidence="4 5">GBMRC 2046</strain>
    </source>
</reference>
<dbReference type="InterPro" id="IPR041664">
    <property type="entry name" value="AAA_16"/>
</dbReference>
<evidence type="ECO:0000313" key="4">
    <source>
        <dbReference type="EMBL" id="MXN64193.1"/>
    </source>
</evidence>
<dbReference type="InterPro" id="IPR029787">
    <property type="entry name" value="Nucleotide_cyclase"/>
</dbReference>
<evidence type="ECO:0000313" key="5">
    <source>
        <dbReference type="Proteomes" id="UP000433101"/>
    </source>
</evidence>
<feature type="domain" description="Guanylate cyclase" evidence="3">
    <location>
        <begin position="96"/>
        <end position="225"/>
    </location>
</feature>
<dbReference type="CDD" id="cd07302">
    <property type="entry name" value="CHD"/>
    <property type="match status" value="1"/>
</dbReference>
<dbReference type="SMART" id="SM00044">
    <property type="entry name" value="CYCc"/>
    <property type="match status" value="1"/>
</dbReference>
<dbReference type="PANTHER" id="PTHR16305:SF28">
    <property type="entry name" value="GUANYLATE CYCLASE DOMAIN-CONTAINING PROTEIN"/>
    <property type="match status" value="1"/>
</dbReference>
<dbReference type="GO" id="GO:0005524">
    <property type="term" value="F:ATP binding"/>
    <property type="evidence" value="ECO:0007669"/>
    <property type="project" value="UniProtKB-KW"/>
</dbReference>
<keyword evidence="2" id="KW-0067">ATP-binding</keyword>
<dbReference type="InterPro" id="IPR013761">
    <property type="entry name" value="SAM/pointed_sf"/>
</dbReference>
<dbReference type="InterPro" id="IPR011990">
    <property type="entry name" value="TPR-like_helical_dom_sf"/>
</dbReference>
<dbReference type="GO" id="GO:0035556">
    <property type="term" value="P:intracellular signal transduction"/>
    <property type="evidence" value="ECO:0007669"/>
    <property type="project" value="InterPro"/>
</dbReference>
<dbReference type="InterPro" id="IPR001054">
    <property type="entry name" value="A/G_cyclase"/>
</dbReference>
<dbReference type="GO" id="GO:0005737">
    <property type="term" value="C:cytoplasm"/>
    <property type="evidence" value="ECO:0007669"/>
    <property type="project" value="TreeGrafter"/>
</dbReference>
<dbReference type="Proteomes" id="UP000433101">
    <property type="component" value="Unassembled WGS sequence"/>
</dbReference>
<dbReference type="PROSITE" id="PS50125">
    <property type="entry name" value="GUANYLATE_CYCLASE_2"/>
    <property type="match status" value="1"/>
</dbReference>
<keyword evidence="5" id="KW-1185">Reference proteome</keyword>
<comment type="caution">
    <text evidence="4">The sequence shown here is derived from an EMBL/GenBank/DDBJ whole genome shotgun (WGS) entry which is preliminary data.</text>
</comment>